<organism evidence="2 3">
    <name type="scientific">Novipirellula caenicola</name>
    <dbReference type="NCBI Taxonomy" id="1536901"/>
    <lineage>
        <taxon>Bacteria</taxon>
        <taxon>Pseudomonadati</taxon>
        <taxon>Planctomycetota</taxon>
        <taxon>Planctomycetia</taxon>
        <taxon>Pirellulales</taxon>
        <taxon>Pirellulaceae</taxon>
        <taxon>Novipirellula</taxon>
    </lineage>
</organism>
<keyword evidence="3" id="KW-1185">Reference proteome</keyword>
<feature type="region of interest" description="Disordered" evidence="1">
    <location>
        <begin position="1"/>
        <end position="75"/>
    </location>
</feature>
<feature type="compositionally biased region" description="Polar residues" evidence="1">
    <location>
        <begin position="63"/>
        <end position="74"/>
    </location>
</feature>
<dbReference type="Proteomes" id="UP001416858">
    <property type="component" value="Unassembled WGS sequence"/>
</dbReference>
<comment type="caution">
    <text evidence="2">The sequence shown here is derived from an EMBL/GenBank/DDBJ whole genome shotgun (WGS) entry which is preliminary data.</text>
</comment>
<proteinExistence type="predicted"/>
<dbReference type="EMBL" id="BAABRO010000024">
    <property type="protein sequence ID" value="GAA5510524.1"/>
    <property type="molecule type" value="Genomic_DNA"/>
</dbReference>
<evidence type="ECO:0000313" key="2">
    <source>
        <dbReference type="EMBL" id="GAA5510524.1"/>
    </source>
</evidence>
<name>A0ABP9VZG4_9BACT</name>
<feature type="compositionally biased region" description="Low complexity" evidence="1">
    <location>
        <begin position="12"/>
        <end position="21"/>
    </location>
</feature>
<protein>
    <submittedName>
        <fullName evidence="2">Uncharacterized protein</fullName>
    </submittedName>
</protein>
<reference evidence="2 3" key="1">
    <citation type="submission" date="2024-02" db="EMBL/GenBank/DDBJ databases">
        <title>Rhodopirellula caenicola NBRC 110016.</title>
        <authorList>
            <person name="Ichikawa N."/>
            <person name="Katano-Makiyama Y."/>
            <person name="Hidaka K."/>
        </authorList>
    </citation>
    <scope>NUCLEOTIDE SEQUENCE [LARGE SCALE GENOMIC DNA]</scope>
    <source>
        <strain evidence="2 3">NBRC 110016</strain>
    </source>
</reference>
<feature type="compositionally biased region" description="Low complexity" evidence="1">
    <location>
        <begin position="28"/>
        <end position="45"/>
    </location>
</feature>
<sequence length="96" mass="10113">MKLISGPRTDESSSGGHSQSSLAQTIQARLRSTAAAGSAAAGSTRPVSLDGRGRSKLGRSKMGRSNLSRSTKGQIETDHVWKLQAAFGYLNSPKRV</sequence>
<gene>
    <name evidence="2" type="ORF">Rcae01_06033</name>
</gene>
<accession>A0ABP9VZG4</accession>
<evidence type="ECO:0000313" key="3">
    <source>
        <dbReference type="Proteomes" id="UP001416858"/>
    </source>
</evidence>
<evidence type="ECO:0000256" key="1">
    <source>
        <dbReference type="SAM" id="MobiDB-lite"/>
    </source>
</evidence>